<reference evidence="1 2" key="1">
    <citation type="submission" date="2011-02" db="EMBL/GenBank/DDBJ databases">
        <authorList>
            <person name="Weinstock G."/>
            <person name="Sodergren E."/>
            <person name="Clifton S."/>
            <person name="Fulton L."/>
            <person name="Fulton B."/>
            <person name="Courtney L."/>
            <person name="Fronick C."/>
            <person name="Harrison M."/>
            <person name="Strong C."/>
            <person name="Farmer C."/>
            <person name="Delahaunty K."/>
            <person name="Markovic C."/>
            <person name="Hall O."/>
            <person name="Minx P."/>
            <person name="Tomlinson C."/>
            <person name="Mitreva M."/>
            <person name="Hou S."/>
            <person name="Chen J."/>
            <person name="Wollam A."/>
            <person name="Pepin K.H."/>
            <person name="Johnson M."/>
            <person name="Bhonagiri V."/>
            <person name="Zhang X."/>
            <person name="Suruliraj S."/>
            <person name="Warren W."/>
            <person name="Chinwalla A."/>
            <person name="Mardis E.R."/>
            <person name="Wilson R.K."/>
        </authorList>
    </citation>
    <scope>NUCLEOTIDE SEQUENCE [LARGE SCALE GENOMIC DNA]</scope>
    <source>
        <strain evidence="1 2">YIT 11841</strain>
    </source>
</reference>
<dbReference type="OrthoDB" id="871343at2"/>
<dbReference type="AlphaFoldDB" id="F3QU86"/>
<dbReference type="RefSeq" id="WP_008627077.1">
    <property type="nucleotide sequence ID" value="NZ_GL883846.1"/>
</dbReference>
<dbReference type="STRING" id="762982.HMPREF9442_01757"/>
<dbReference type="eggNOG" id="COG2971">
    <property type="taxonomic scope" value="Bacteria"/>
</dbReference>
<evidence type="ECO:0000313" key="2">
    <source>
        <dbReference type="Proteomes" id="UP000005546"/>
    </source>
</evidence>
<sequence length="298" mass="33047">METKHNLRKALLVADGGSTKTDWCLAVPHREPQLFRTRGLNPALLEPPAIREILQTELLPRLAPHLQGPETETHIYYYGAGCLPSVCDKMGQALTGLFPRSTAEVHSDLLGAARALCGHEAGIACILGTGSNSCRYDGQDIVQHVSPLGYILGDEGSGTALGKRLIGDWLKGLLDEELSRKLAESYGWDEADIIRKVYRGPEANRFLASFTPFLKAHRTHPDAHRILTDCFKAFFERNIMAYHPGSLAVHFVGSIAAIFHEELEEAAGIYDIRIGNILKEPIDRMVNYHRQKLKDKAD</sequence>
<name>F3QU86_9BACT</name>
<dbReference type="Proteomes" id="UP000005546">
    <property type="component" value="Unassembled WGS sequence"/>
</dbReference>
<dbReference type="HOGENOM" id="CLU_084727_0_0_10"/>
<evidence type="ECO:0000313" key="1">
    <source>
        <dbReference type="EMBL" id="EGG54171.1"/>
    </source>
</evidence>
<dbReference type="PANTHER" id="PTHR43190">
    <property type="entry name" value="N-ACETYL-D-GLUCOSAMINE KINASE"/>
    <property type="match status" value="1"/>
</dbReference>
<organism evidence="1 2">
    <name type="scientific">Paraprevotella xylaniphila YIT 11841</name>
    <dbReference type="NCBI Taxonomy" id="762982"/>
    <lineage>
        <taxon>Bacteria</taxon>
        <taxon>Pseudomonadati</taxon>
        <taxon>Bacteroidota</taxon>
        <taxon>Bacteroidia</taxon>
        <taxon>Bacteroidales</taxon>
        <taxon>Prevotellaceae</taxon>
        <taxon>Paraprevotella</taxon>
    </lineage>
</organism>
<dbReference type="PANTHER" id="PTHR43190:SF3">
    <property type="entry name" value="N-ACETYL-D-GLUCOSAMINE KINASE"/>
    <property type="match status" value="1"/>
</dbReference>
<dbReference type="SUPFAM" id="SSF53067">
    <property type="entry name" value="Actin-like ATPase domain"/>
    <property type="match status" value="2"/>
</dbReference>
<dbReference type="InterPro" id="IPR043129">
    <property type="entry name" value="ATPase_NBD"/>
</dbReference>
<evidence type="ECO:0008006" key="3">
    <source>
        <dbReference type="Google" id="ProtNLM"/>
    </source>
</evidence>
<proteinExistence type="predicted"/>
<keyword evidence="2" id="KW-1185">Reference proteome</keyword>
<dbReference type="CDD" id="cd24079">
    <property type="entry name" value="ASKHA_NBD_PG1100-like"/>
    <property type="match status" value="1"/>
</dbReference>
<dbReference type="Gene3D" id="1.10.720.160">
    <property type="match status" value="1"/>
</dbReference>
<accession>F3QU86</accession>
<protein>
    <recommendedName>
        <fullName evidence="3">BadF/BadG/BcrA/BcrD ATPase family protein</fullName>
    </recommendedName>
</protein>
<dbReference type="Gene3D" id="3.30.420.40">
    <property type="match status" value="2"/>
</dbReference>
<dbReference type="InterPro" id="IPR052519">
    <property type="entry name" value="Euk-type_GlcNAc_Kinase"/>
</dbReference>
<dbReference type="EMBL" id="AFBR01000046">
    <property type="protein sequence ID" value="EGG54171.1"/>
    <property type="molecule type" value="Genomic_DNA"/>
</dbReference>
<comment type="caution">
    <text evidence="1">The sequence shown here is derived from an EMBL/GenBank/DDBJ whole genome shotgun (WGS) entry which is preliminary data.</text>
</comment>
<gene>
    <name evidence="1" type="ORF">HMPREF9442_01757</name>
</gene>